<dbReference type="SUPFAM" id="SSF82114">
    <property type="entry name" value="Riboflavin kinase-like"/>
    <property type="match status" value="1"/>
</dbReference>
<dbReference type="Gene3D" id="2.40.30.30">
    <property type="entry name" value="Riboflavin kinase-like"/>
    <property type="match status" value="1"/>
</dbReference>
<feature type="domain" description="Riboflavin kinase" evidence="16">
    <location>
        <begin position="175"/>
        <end position="295"/>
    </location>
</feature>
<evidence type="ECO:0000256" key="5">
    <source>
        <dbReference type="ARBA" id="ARBA00022643"/>
    </source>
</evidence>
<comment type="pathway">
    <text evidence="3 15">Cofactor biosynthesis; FMN biosynthesis; FMN from riboflavin (ATP route): step 1/1.</text>
</comment>
<dbReference type="CDD" id="cd02064">
    <property type="entry name" value="FAD_synthetase_N"/>
    <property type="match status" value="1"/>
</dbReference>
<keyword evidence="6 15" id="KW-0808">Transferase</keyword>
<dbReference type="NCBIfam" id="TIGR00083">
    <property type="entry name" value="ribF"/>
    <property type="match status" value="1"/>
</dbReference>
<evidence type="ECO:0000313" key="18">
    <source>
        <dbReference type="Proteomes" id="UP000066549"/>
    </source>
</evidence>
<dbReference type="Pfam" id="PF01687">
    <property type="entry name" value="Flavokinase"/>
    <property type="match status" value="1"/>
</dbReference>
<accession>A0A0H4JAJ0</accession>
<keyword evidence="11 15" id="KW-0067">ATP-binding</keyword>
<dbReference type="InterPro" id="IPR023465">
    <property type="entry name" value="Riboflavin_kinase_dom_sf"/>
</dbReference>
<dbReference type="SMART" id="SM00904">
    <property type="entry name" value="Flavokinase"/>
    <property type="match status" value="1"/>
</dbReference>
<dbReference type="InterPro" id="IPR002606">
    <property type="entry name" value="Riboflavin_kinase_bac"/>
</dbReference>
<evidence type="ECO:0000256" key="10">
    <source>
        <dbReference type="ARBA" id="ARBA00022827"/>
    </source>
</evidence>
<proteinExistence type="inferred from homology"/>
<evidence type="ECO:0000256" key="7">
    <source>
        <dbReference type="ARBA" id="ARBA00022695"/>
    </source>
</evidence>
<keyword evidence="10 15" id="KW-0274">FAD</keyword>
<evidence type="ECO:0000256" key="13">
    <source>
        <dbReference type="ARBA" id="ARBA00047880"/>
    </source>
</evidence>
<evidence type="ECO:0000256" key="8">
    <source>
        <dbReference type="ARBA" id="ARBA00022741"/>
    </source>
</evidence>
<dbReference type="GO" id="GO:0006747">
    <property type="term" value="P:FAD biosynthetic process"/>
    <property type="evidence" value="ECO:0007669"/>
    <property type="project" value="UniProtKB-UniRule"/>
</dbReference>
<dbReference type="AlphaFoldDB" id="A0A0H4JAJ0"/>
<evidence type="ECO:0000256" key="4">
    <source>
        <dbReference type="ARBA" id="ARBA00022630"/>
    </source>
</evidence>
<dbReference type="InterPro" id="IPR023468">
    <property type="entry name" value="Riboflavin_kinase"/>
</dbReference>
<evidence type="ECO:0000256" key="12">
    <source>
        <dbReference type="ARBA" id="ARBA00023268"/>
    </source>
</evidence>
<evidence type="ECO:0000256" key="14">
    <source>
        <dbReference type="ARBA" id="ARBA00049494"/>
    </source>
</evidence>
<dbReference type="UniPathway" id="UPA00276">
    <property type="reaction ID" value="UER00406"/>
</dbReference>
<keyword evidence="5 15" id="KW-0288">FMN</keyword>
<dbReference type="InterPro" id="IPR015865">
    <property type="entry name" value="Riboflavin_kinase_bac/euk"/>
</dbReference>
<dbReference type="PATRIC" id="fig|1623450.3.peg.362"/>
<gene>
    <name evidence="17" type="ORF">VI33_01820</name>
</gene>
<evidence type="ECO:0000313" key="17">
    <source>
        <dbReference type="EMBL" id="AKO65517.1"/>
    </source>
</evidence>
<dbReference type="EC" id="2.7.1.26" evidence="15"/>
<organism evidence="17 18">
    <name type="scientific">Methylophilales bacterium MBRS-H7</name>
    <dbReference type="NCBI Taxonomy" id="1623450"/>
    <lineage>
        <taxon>Bacteria</taxon>
        <taxon>Pseudomonadati</taxon>
        <taxon>Pseudomonadota</taxon>
        <taxon>Betaproteobacteria</taxon>
        <taxon>Nitrosomonadales</taxon>
        <taxon>OM43 clade</taxon>
    </lineage>
</organism>
<evidence type="ECO:0000256" key="9">
    <source>
        <dbReference type="ARBA" id="ARBA00022777"/>
    </source>
</evidence>
<dbReference type="UniPathway" id="UPA00277">
    <property type="reaction ID" value="UER00407"/>
</dbReference>
<dbReference type="Gene3D" id="3.40.50.620">
    <property type="entry name" value="HUPs"/>
    <property type="match status" value="1"/>
</dbReference>
<keyword evidence="7 15" id="KW-0548">Nucleotidyltransferase</keyword>
<protein>
    <recommendedName>
        <fullName evidence="15">Riboflavin biosynthesis protein</fullName>
    </recommendedName>
    <domain>
        <recommendedName>
            <fullName evidence="15">Riboflavin kinase</fullName>
            <ecNumber evidence="15">2.7.1.26</ecNumber>
        </recommendedName>
        <alternativeName>
            <fullName evidence="15">Flavokinase</fullName>
        </alternativeName>
    </domain>
    <domain>
        <recommendedName>
            <fullName evidence="15">FMN adenylyltransferase</fullName>
            <ecNumber evidence="15">2.7.7.2</ecNumber>
        </recommendedName>
        <alternativeName>
            <fullName evidence="15">FAD pyrophosphorylase</fullName>
        </alternativeName>
        <alternativeName>
            <fullName evidence="15">FAD synthase</fullName>
        </alternativeName>
    </domain>
</protein>
<dbReference type="GO" id="GO:0009398">
    <property type="term" value="P:FMN biosynthetic process"/>
    <property type="evidence" value="ECO:0007669"/>
    <property type="project" value="UniProtKB-UniRule"/>
</dbReference>
<dbReference type="OrthoDB" id="9803667at2"/>
<name>A0A0H4JAJ0_9PROT</name>
<keyword evidence="9 15" id="KW-0418">Kinase</keyword>
<reference evidence="17 18" key="1">
    <citation type="submission" date="2015-03" db="EMBL/GenBank/DDBJ databases">
        <title>Comparative analysis of the OM43 clade including a novel species from Red Sea uncovers genomic and metabolic diversity among marine methylotrophs.</title>
        <authorList>
            <person name="Jimenez-Infante F."/>
            <person name="Ngugi D.K."/>
            <person name="Vinu M."/>
            <person name="Alam I."/>
            <person name="Kamau A."/>
            <person name="Blom J."/>
            <person name="Bajic V.B."/>
            <person name="Stingl U."/>
        </authorList>
    </citation>
    <scope>NUCLEOTIDE SEQUENCE [LARGE SCALE GENOMIC DNA]</scope>
    <source>
        <strain evidence="17 18">MBRSH7</strain>
    </source>
</reference>
<comment type="function">
    <text evidence="1">Catalyzes the phosphorylation of riboflavin to FMN followed by the adenylation of FMN to FAD.</text>
</comment>
<dbReference type="GO" id="GO:0008531">
    <property type="term" value="F:riboflavin kinase activity"/>
    <property type="evidence" value="ECO:0007669"/>
    <property type="project" value="UniProtKB-UniRule"/>
</dbReference>
<evidence type="ECO:0000256" key="15">
    <source>
        <dbReference type="PIRNR" id="PIRNR004491"/>
    </source>
</evidence>
<evidence type="ECO:0000256" key="6">
    <source>
        <dbReference type="ARBA" id="ARBA00022679"/>
    </source>
</evidence>
<evidence type="ECO:0000256" key="11">
    <source>
        <dbReference type="ARBA" id="ARBA00022840"/>
    </source>
</evidence>
<keyword evidence="18" id="KW-1185">Reference proteome</keyword>
<dbReference type="InterPro" id="IPR014729">
    <property type="entry name" value="Rossmann-like_a/b/a_fold"/>
</dbReference>
<dbReference type="PANTHER" id="PTHR22749:SF6">
    <property type="entry name" value="RIBOFLAVIN KINASE"/>
    <property type="match status" value="1"/>
</dbReference>
<comment type="pathway">
    <text evidence="2 15">Cofactor biosynthesis; FAD biosynthesis; FAD from FMN: step 1/1.</text>
</comment>
<evidence type="ECO:0000256" key="3">
    <source>
        <dbReference type="ARBA" id="ARBA00005201"/>
    </source>
</evidence>
<dbReference type="EMBL" id="CP011002">
    <property type="protein sequence ID" value="AKO65517.1"/>
    <property type="molecule type" value="Genomic_DNA"/>
</dbReference>
<dbReference type="GO" id="GO:0005524">
    <property type="term" value="F:ATP binding"/>
    <property type="evidence" value="ECO:0007669"/>
    <property type="project" value="UniProtKB-UniRule"/>
</dbReference>
<comment type="catalytic activity">
    <reaction evidence="13 15">
        <text>riboflavin + ATP = FMN + ADP + H(+)</text>
        <dbReference type="Rhea" id="RHEA:14357"/>
        <dbReference type="ChEBI" id="CHEBI:15378"/>
        <dbReference type="ChEBI" id="CHEBI:30616"/>
        <dbReference type="ChEBI" id="CHEBI:57986"/>
        <dbReference type="ChEBI" id="CHEBI:58210"/>
        <dbReference type="ChEBI" id="CHEBI:456216"/>
        <dbReference type="EC" id="2.7.1.26"/>
    </reaction>
</comment>
<keyword evidence="4 15" id="KW-0285">Flavoprotein</keyword>
<keyword evidence="8 15" id="KW-0547">Nucleotide-binding</keyword>
<comment type="similarity">
    <text evidence="15">Belongs to the ribF family.</text>
</comment>
<evidence type="ECO:0000256" key="1">
    <source>
        <dbReference type="ARBA" id="ARBA00002121"/>
    </source>
</evidence>
<sequence length="296" mass="33906">MRIYRHFEQARSSCIATIGNYDGIHLGHQSLINHVISESRAKNLESAVITFEPHPKEFFQPKAAPKRVISLREKLEFFHSHKLDRAYVIRFDENFSNLEGNDFIEILKNKLLVEGLVVGDDFRFGKKRQFGINELKQFGIQVTQPGTIFLNDERISSSRVRDALQDADFHQVESLLGRPYVIAGRVIHGEKKARLLGYPTANVHMFHKSPPLTGVFAVKLDSFFGVANLGLKPTFGGVKNLVLEVHLFDFDKNIYGKHVHVTFFKKIRDEKKFSTTNELSYQIASDVNDVKLFFKL</sequence>
<dbReference type="InterPro" id="IPR015864">
    <property type="entry name" value="FAD_synthase"/>
</dbReference>
<dbReference type="NCBIfam" id="NF004159">
    <property type="entry name" value="PRK05627.1-2"/>
    <property type="match status" value="1"/>
</dbReference>
<evidence type="ECO:0000259" key="16">
    <source>
        <dbReference type="SMART" id="SM00904"/>
    </source>
</evidence>
<dbReference type="GO" id="GO:0009231">
    <property type="term" value="P:riboflavin biosynthetic process"/>
    <property type="evidence" value="ECO:0007669"/>
    <property type="project" value="InterPro"/>
</dbReference>
<dbReference type="EC" id="2.7.7.2" evidence="15"/>
<dbReference type="GO" id="GO:0003919">
    <property type="term" value="F:FMN adenylyltransferase activity"/>
    <property type="evidence" value="ECO:0007669"/>
    <property type="project" value="UniProtKB-UniRule"/>
</dbReference>
<dbReference type="Pfam" id="PF06574">
    <property type="entry name" value="FAD_syn"/>
    <property type="match status" value="1"/>
</dbReference>
<keyword evidence="12" id="KW-0511">Multifunctional enzyme</keyword>
<dbReference type="SUPFAM" id="SSF52374">
    <property type="entry name" value="Nucleotidylyl transferase"/>
    <property type="match status" value="1"/>
</dbReference>
<dbReference type="PIRSF" id="PIRSF004491">
    <property type="entry name" value="FAD_Synth"/>
    <property type="match status" value="1"/>
</dbReference>
<comment type="catalytic activity">
    <reaction evidence="14 15">
        <text>FMN + ATP + H(+) = FAD + diphosphate</text>
        <dbReference type="Rhea" id="RHEA:17237"/>
        <dbReference type="ChEBI" id="CHEBI:15378"/>
        <dbReference type="ChEBI" id="CHEBI:30616"/>
        <dbReference type="ChEBI" id="CHEBI:33019"/>
        <dbReference type="ChEBI" id="CHEBI:57692"/>
        <dbReference type="ChEBI" id="CHEBI:58210"/>
        <dbReference type="EC" id="2.7.7.2"/>
    </reaction>
</comment>
<dbReference type="FunFam" id="3.40.50.620:FF:000021">
    <property type="entry name" value="Riboflavin biosynthesis protein"/>
    <property type="match status" value="1"/>
</dbReference>
<dbReference type="PANTHER" id="PTHR22749">
    <property type="entry name" value="RIBOFLAVIN KINASE/FMN ADENYLYLTRANSFERASE"/>
    <property type="match status" value="1"/>
</dbReference>
<evidence type="ECO:0000256" key="2">
    <source>
        <dbReference type="ARBA" id="ARBA00004726"/>
    </source>
</evidence>
<dbReference type="Proteomes" id="UP000066549">
    <property type="component" value="Chromosome"/>
</dbReference>